<evidence type="ECO:0000256" key="4">
    <source>
        <dbReference type="ARBA" id="ARBA00023098"/>
    </source>
</evidence>
<evidence type="ECO:0000259" key="8">
    <source>
        <dbReference type="PROSITE" id="PS51635"/>
    </source>
</evidence>
<dbReference type="RefSeq" id="WP_203570165.1">
    <property type="nucleotide sequence ID" value="NZ_WOFE01000001.1"/>
</dbReference>
<dbReference type="InterPro" id="IPR000184">
    <property type="entry name" value="Bac_surfAg_D15"/>
</dbReference>
<protein>
    <submittedName>
        <fullName evidence="9">BamA/TamA family outer membrane protein</fullName>
    </submittedName>
</protein>
<dbReference type="Pfam" id="PF01734">
    <property type="entry name" value="Patatin"/>
    <property type="match status" value="1"/>
</dbReference>
<keyword evidence="5" id="KW-0472">Membrane</keyword>
<keyword evidence="4 6" id="KW-0443">Lipid metabolism</keyword>
<dbReference type="InterPro" id="IPR050301">
    <property type="entry name" value="NTE"/>
</dbReference>
<dbReference type="SUPFAM" id="SSF52151">
    <property type="entry name" value="FabD/lysophospholipase-like"/>
    <property type="match status" value="1"/>
</dbReference>
<feature type="short sequence motif" description="GXSXG" evidence="6">
    <location>
        <begin position="66"/>
        <end position="70"/>
    </location>
</feature>
<evidence type="ECO:0000313" key="9">
    <source>
        <dbReference type="EMBL" id="MBM5570895.1"/>
    </source>
</evidence>
<proteinExistence type="predicted"/>
<dbReference type="PANTHER" id="PTHR14226:SF29">
    <property type="entry name" value="NEUROPATHY TARGET ESTERASE SWS"/>
    <property type="match status" value="1"/>
</dbReference>
<dbReference type="CDD" id="cd07205">
    <property type="entry name" value="Pat_PNPLA6_PNPLA7_NTE1_like"/>
    <property type="match status" value="1"/>
</dbReference>
<feature type="chain" id="PRO_5046227651" evidence="7">
    <location>
        <begin position="29"/>
        <end position="729"/>
    </location>
</feature>
<dbReference type="EMBL" id="WOFE01000001">
    <property type="protein sequence ID" value="MBM5570895.1"/>
    <property type="molecule type" value="Genomic_DNA"/>
</dbReference>
<dbReference type="PANTHER" id="PTHR14226">
    <property type="entry name" value="NEUROPATHY TARGET ESTERASE/SWISS CHEESE D.MELANOGASTER"/>
    <property type="match status" value="1"/>
</dbReference>
<evidence type="ECO:0000256" key="2">
    <source>
        <dbReference type="ARBA" id="ARBA00022801"/>
    </source>
</evidence>
<dbReference type="Proteomes" id="UP001195660">
    <property type="component" value="Unassembled WGS sequence"/>
</dbReference>
<feature type="signal peptide" evidence="7">
    <location>
        <begin position="1"/>
        <end position="28"/>
    </location>
</feature>
<keyword evidence="10" id="KW-1185">Reference proteome</keyword>
<reference evidence="9 10" key="1">
    <citation type="submission" date="2019-11" db="EMBL/GenBank/DDBJ databases">
        <title>Novel Deefgea species.</title>
        <authorList>
            <person name="Han J.-H."/>
        </authorList>
    </citation>
    <scope>NUCLEOTIDE SEQUENCE [LARGE SCALE GENOMIC DNA]</scope>
    <source>
        <strain evidence="9 10">LMG 24817</strain>
    </source>
</reference>
<organism evidence="9 10">
    <name type="scientific">Deefgea chitinilytica</name>
    <dbReference type="NCBI Taxonomy" id="570276"/>
    <lineage>
        <taxon>Bacteria</taxon>
        <taxon>Pseudomonadati</taxon>
        <taxon>Pseudomonadota</taxon>
        <taxon>Betaproteobacteria</taxon>
        <taxon>Neisseriales</taxon>
        <taxon>Chitinibacteraceae</taxon>
        <taxon>Deefgea</taxon>
    </lineage>
</organism>
<evidence type="ECO:0000256" key="6">
    <source>
        <dbReference type="PROSITE-ProRule" id="PRU01161"/>
    </source>
</evidence>
<comment type="caution">
    <text evidence="9">The sequence shown here is derived from an EMBL/GenBank/DDBJ whole genome shotgun (WGS) entry which is preliminary data.</text>
</comment>
<dbReference type="PROSITE" id="PS51635">
    <property type="entry name" value="PNPLA"/>
    <property type="match status" value="1"/>
</dbReference>
<gene>
    <name evidence="9" type="ORF">GM173_04790</name>
</gene>
<evidence type="ECO:0000256" key="5">
    <source>
        <dbReference type="ARBA" id="ARBA00023136"/>
    </source>
</evidence>
<feature type="active site" description="Proton acceptor" evidence="6">
    <location>
        <position position="213"/>
    </location>
</feature>
<name>A0ABS2CB85_9NEIS</name>
<keyword evidence="7" id="KW-0732">Signal</keyword>
<feature type="short sequence motif" description="GXGXXG" evidence="6">
    <location>
        <begin position="39"/>
        <end position="44"/>
    </location>
</feature>
<evidence type="ECO:0000256" key="3">
    <source>
        <dbReference type="ARBA" id="ARBA00022963"/>
    </source>
</evidence>
<keyword evidence="2 6" id="KW-0378">Hydrolase</keyword>
<feature type="short sequence motif" description="DGA/G" evidence="6">
    <location>
        <begin position="213"/>
        <end position="215"/>
    </location>
</feature>
<evidence type="ECO:0000256" key="7">
    <source>
        <dbReference type="SAM" id="SignalP"/>
    </source>
</evidence>
<dbReference type="InterPro" id="IPR002641">
    <property type="entry name" value="PNPLA_dom"/>
</dbReference>
<comment type="subcellular location">
    <subcellularLocation>
        <location evidence="1">Membrane</location>
    </subcellularLocation>
</comment>
<accession>A0ABS2CB85</accession>
<feature type="active site" description="Nucleophile" evidence="6">
    <location>
        <position position="68"/>
    </location>
</feature>
<feature type="domain" description="PNPLA" evidence="8">
    <location>
        <begin position="35"/>
        <end position="226"/>
    </location>
</feature>
<sequence length="729" mass="80795">MKKLKRLSLLKCVMLAVPCLLLSAQAIAERPRIGLVLGGGGARGFAHVGVLKVMEENRIPVDCVIGTSIGSLVGAAYATGRTPAEMEERIQIANWDELLSLSLPREKNTFRQKQDDPFSLLVEMGLTDSGQIKLPTAAISTQKIGFFLRELTFGGTVKNFDELGIPYRAIATDFETGEMIVKKDGDIVTAMRASMAVPGVFPVVESQGRTLVDGGLVRNLPVDVARQTCADVVIAVDVGSAPLKASQISNVFSVADQYTRLMMIQNVQPQIKSLGGKDLLISPVFGDLSSSDFAKGEALIAIGRQAALDVLPKLQRYAVSPEAYQQWQQHRADARLKPKLVKEVSVAAGKVVNPKVLEKLLDINIDEPLQATEFHENLLHVYARGDHSQINYELDAHQQGDSVAIMPIEKSWGPNYLRFGLSFATDFSNSSPWNITAQYRRTWLNDLGAEWKTTLQLGSSSLVQTEFYQPITLDETAFISAYYKYTRGPLSIWIDDTDVAEYTYTKHSVGIDFGSILSNHSELRVGPVFNDYKGARTIGQPQFPDVSNHDYGIRVNAFYDSLDNYFFPKNGHFINAYGYYAAGVGGEYDSYGVFGVNYRKAIPLGDDALQFKLKAQGVYKHVPYFADVKWLGGFMNLSSYNYQELVADEFIYGSMQYLYSIEFLSGSYLGFALETGRVLNSLNSTVDDDWRYSGSVYLAYDSLFGPLYLGAAYGDNRQARVYMMLGKQF</sequence>
<dbReference type="InterPro" id="IPR016035">
    <property type="entry name" value="Acyl_Trfase/lysoPLipase"/>
</dbReference>
<dbReference type="Gene3D" id="3.40.1090.10">
    <property type="entry name" value="Cytosolic phospholipase A2 catalytic domain"/>
    <property type="match status" value="2"/>
</dbReference>
<dbReference type="Gene3D" id="2.40.160.50">
    <property type="entry name" value="membrane protein fhac: a member of the omp85/tpsb transporter family"/>
    <property type="match status" value="1"/>
</dbReference>
<dbReference type="Pfam" id="PF01103">
    <property type="entry name" value="Omp85"/>
    <property type="match status" value="1"/>
</dbReference>
<evidence type="ECO:0000256" key="1">
    <source>
        <dbReference type="ARBA" id="ARBA00004370"/>
    </source>
</evidence>
<keyword evidence="3 6" id="KW-0442">Lipid degradation</keyword>
<evidence type="ECO:0000313" key="10">
    <source>
        <dbReference type="Proteomes" id="UP001195660"/>
    </source>
</evidence>